<reference evidence="1" key="1">
    <citation type="submission" date="2020-08" db="EMBL/GenBank/DDBJ databases">
        <title>Food and environmental bacterial isolates.</title>
        <authorList>
            <person name="Richter L."/>
            <person name="Du Plessis E.M."/>
            <person name="Duvenage S."/>
            <person name="Allam M."/>
            <person name="Korsten L."/>
        </authorList>
    </citation>
    <scope>NUCLEOTIDE SEQUENCE</scope>
    <source>
        <strain evidence="1">UPMP2127</strain>
    </source>
</reference>
<dbReference type="EMBL" id="JACNYO010000018">
    <property type="protein sequence ID" value="MBC3213853.1"/>
    <property type="molecule type" value="Genomic_DNA"/>
</dbReference>
<comment type="caution">
    <text evidence="1">The sequence shown here is derived from an EMBL/GenBank/DDBJ whole genome shotgun (WGS) entry which is preliminary data.</text>
</comment>
<accession>A0AAW3WSG5</accession>
<sequence>MGEYLEGLIKGLFGCYQSSSKERRELALSKLEALSNLLIENRIYLRDYSHKELKDQEKETALAMEWKRVGALFHPDSVELARICEYKSDYWVHPDFYSKEKVKELDISIRSLEGQYQRIKEELL</sequence>
<organism evidence="1 2">
    <name type="scientific">Serratia fonticola</name>
    <dbReference type="NCBI Taxonomy" id="47917"/>
    <lineage>
        <taxon>Bacteria</taxon>
        <taxon>Pseudomonadati</taxon>
        <taxon>Pseudomonadota</taxon>
        <taxon>Gammaproteobacteria</taxon>
        <taxon>Enterobacterales</taxon>
        <taxon>Yersiniaceae</taxon>
        <taxon>Serratia</taxon>
    </lineage>
</organism>
<dbReference type="RefSeq" id="WP_179252424.1">
    <property type="nucleotide sequence ID" value="NZ_JACBIV010000007.1"/>
</dbReference>
<gene>
    <name evidence="1" type="ORF">H8J20_17040</name>
</gene>
<dbReference type="AlphaFoldDB" id="A0AAW3WSG5"/>
<evidence type="ECO:0000313" key="1">
    <source>
        <dbReference type="EMBL" id="MBC3213853.1"/>
    </source>
</evidence>
<protein>
    <submittedName>
        <fullName evidence="1">Uncharacterized protein</fullName>
    </submittedName>
</protein>
<dbReference type="Proteomes" id="UP000659084">
    <property type="component" value="Unassembled WGS sequence"/>
</dbReference>
<name>A0AAW3WSG5_SERFO</name>
<proteinExistence type="predicted"/>
<evidence type="ECO:0000313" key="2">
    <source>
        <dbReference type="Proteomes" id="UP000659084"/>
    </source>
</evidence>